<sequence>LERIDVQDVSTGTRSDAQSRKEEVERIHGPVERKPDGPAKNYTGNHIHQLVSLTVPMKIGLPLCPPMKVLWSPGTPD</sequence>
<feature type="compositionally biased region" description="Basic and acidic residues" evidence="1">
    <location>
        <begin position="17"/>
        <end position="37"/>
    </location>
</feature>
<proteinExistence type="predicted"/>
<name>A0AAD1RZ99_PELCU</name>
<dbReference type="EMBL" id="OW240915">
    <property type="protein sequence ID" value="CAH2284445.1"/>
    <property type="molecule type" value="Genomic_DNA"/>
</dbReference>
<organism evidence="2 3">
    <name type="scientific">Pelobates cultripes</name>
    <name type="common">Western spadefoot toad</name>
    <dbReference type="NCBI Taxonomy" id="61616"/>
    <lineage>
        <taxon>Eukaryota</taxon>
        <taxon>Metazoa</taxon>
        <taxon>Chordata</taxon>
        <taxon>Craniata</taxon>
        <taxon>Vertebrata</taxon>
        <taxon>Euteleostomi</taxon>
        <taxon>Amphibia</taxon>
        <taxon>Batrachia</taxon>
        <taxon>Anura</taxon>
        <taxon>Pelobatoidea</taxon>
        <taxon>Pelobatidae</taxon>
        <taxon>Pelobates</taxon>
    </lineage>
</organism>
<feature type="non-terminal residue" evidence="2">
    <location>
        <position position="1"/>
    </location>
</feature>
<gene>
    <name evidence="2" type="ORF">PECUL_23A059996</name>
</gene>
<accession>A0AAD1RZ99</accession>
<dbReference type="Proteomes" id="UP001295444">
    <property type="component" value="Chromosome 04"/>
</dbReference>
<evidence type="ECO:0000313" key="2">
    <source>
        <dbReference type="EMBL" id="CAH2284445.1"/>
    </source>
</evidence>
<protein>
    <submittedName>
        <fullName evidence="2">Uncharacterized protein</fullName>
    </submittedName>
</protein>
<feature type="region of interest" description="Disordered" evidence="1">
    <location>
        <begin position="1"/>
        <end position="43"/>
    </location>
</feature>
<evidence type="ECO:0000313" key="3">
    <source>
        <dbReference type="Proteomes" id="UP001295444"/>
    </source>
</evidence>
<evidence type="ECO:0000256" key="1">
    <source>
        <dbReference type="SAM" id="MobiDB-lite"/>
    </source>
</evidence>
<reference evidence="2" key="1">
    <citation type="submission" date="2022-03" db="EMBL/GenBank/DDBJ databases">
        <authorList>
            <person name="Alioto T."/>
            <person name="Alioto T."/>
            <person name="Gomez Garrido J."/>
        </authorList>
    </citation>
    <scope>NUCLEOTIDE SEQUENCE</scope>
</reference>
<keyword evidence="3" id="KW-1185">Reference proteome</keyword>
<dbReference type="AlphaFoldDB" id="A0AAD1RZ99"/>